<reference evidence="1 2" key="1">
    <citation type="journal article" date="2019" name="Int. J. Syst. Evol. Microbiol.">
        <title>Lactobacillus salitolerans sp. nov., a novel lactic acid bacterium isolated from spent mushroom substrates.</title>
        <authorList>
            <person name="Tohno M."/>
            <person name="Tanizawa Y."/>
            <person name="Kojima Y."/>
            <person name="Sakamoto M."/>
            <person name="Nakamura Y."/>
            <person name="Ohkuma M."/>
            <person name="Kobayashi H."/>
        </authorList>
    </citation>
    <scope>NUCLEOTIDE SEQUENCE [LARGE SCALE GENOMIC DNA]</scope>
    <source>
        <strain evidence="1 2">YK43</strain>
    </source>
</reference>
<name>A0A401IT60_9LACO</name>
<evidence type="ECO:0000313" key="1">
    <source>
        <dbReference type="EMBL" id="GBG94685.1"/>
    </source>
</evidence>
<dbReference type="AlphaFoldDB" id="A0A401IT60"/>
<gene>
    <name evidence="1" type="ORF">LFYK43_11440</name>
</gene>
<evidence type="ECO:0008006" key="3">
    <source>
        <dbReference type="Google" id="ProtNLM"/>
    </source>
</evidence>
<proteinExistence type="predicted"/>
<protein>
    <recommendedName>
        <fullName evidence="3">Hydrolase</fullName>
    </recommendedName>
</protein>
<dbReference type="Proteomes" id="UP000286848">
    <property type="component" value="Unassembled WGS sequence"/>
</dbReference>
<accession>A0A401IT60</accession>
<dbReference type="EMBL" id="BFFP01000016">
    <property type="protein sequence ID" value="GBG94685.1"/>
    <property type="molecule type" value="Genomic_DNA"/>
</dbReference>
<dbReference type="SUPFAM" id="SSF56784">
    <property type="entry name" value="HAD-like"/>
    <property type="match status" value="1"/>
</dbReference>
<keyword evidence="2" id="KW-1185">Reference proteome</keyword>
<organism evidence="1 2">
    <name type="scientific">Ligilactobacillus salitolerans</name>
    <dbReference type="NCBI Taxonomy" id="1808352"/>
    <lineage>
        <taxon>Bacteria</taxon>
        <taxon>Bacillati</taxon>
        <taxon>Bacillota</taxon>
        <taxon>Bacilli</taxon>
        <taxon>Lactobacillales</taxon>
        <taxon>Lactobacillaceae</taxon>
        <taxon>Ligilactobacillus</taxon>
    </lineage>
</organism>
<dbReference type="Gene3D" id="3.30.1240.10">
    <property type="match status" value="1"/>
</dbReference>
<dbReference type="InterPro" id="IPR036412">
    <property type="entry name" value="HAD-like_sf"/>
</dbReference>
<dbReference type="InterPro" id="IPR023214">
    <property type="entry name" value="HAD_sf"/>
</dbReference>
<dbReference type="Pfam" id="PF08282">
    <property type="entry name" value="Hydrolase_3"/>
    <property type="match status" value="1"/>
</dbReference>
<dbReference type="Gene3D" id="3.40.50.1000">
    <property type="entry name" value="HAD superfamily/HAD-like"/>
    <property type="match status" value="1"/>
</dbReference>
<sequence>MEQIASNDFQLIKDLIAANNLDYIVDDTWNYSARVSPKNKILKQLDPEHFAENISIEEINKPIKIILLNLKPTLFDSLYKMLKNNTSLAIIRHQGENNLDLTATGINKYTTLQRLLPKKEYIAFGNDANDTILLNHAYKSVWVGQLDGANKSGVFQPNFICSPNANSLVSIINRVGSLSEELAREK</sequence>
<comment type="caution">
    <text evidence="1">The sequence shown here is derived from an EMBL/GenBank/DDBJ whole genome shotgun (WGS) entry which is preliminary data.</text>
</comment>
<evidence type="ECO:0000313" key="2">
    <source>
        <dbReference type="Proteomes" id="UP000286848"/>
    </source>
</evidence>